<sequence length="1295" mass="145490">MALSSIIRTLEHSPLTSELLTKLNRQQSLSLNGIPRLPKGLVASALAKADQRLLFVVCSTLEEASRWATQLEAMGWDTVHLYPTSEASPYEPFDPESEMTWGQMQVLADLVERLKVDRLPVESSDLQPSLVQRSTHGMAIVATQAALQPHLPPVDAFKPYCLTLNQGMTWDGKNLDQKLAQLGYERVPLVETEGQWSRRGDIVDVFPVALELPVRLEWFGDELEQLREFDPATQRSLDKIDGIVLTPTDFGHIISQVLRTSKAELIQSYLSPQEQESFEEGQSLEGSRRFLGIAFDQPASLLDYLPENTLIVIDEPEQCAAHCDRWVEHAEEQLEELNHSLPCLHRYFDHALELKVNQFQVEGSPPLNVNQFQVEGSPPLKVNQFQVEGSPPLKVNQFQVEGSPPLKVNQFQVEGSNLGQKATLREQSNNLQPANLGQKATLREQPTNLPPANLGQKATLREQPTNLPPILYLSELVEETTQNAVNLASRSVPVTPHQFAKLAEVLREQSDRRFSIWLVSAQPSRSVALLQEHDCPAQFVPNPRDYPAIEKLNIQRTAVAVKYSGLAELEGFILPTYRIVVVTDREFFGQHTLATPSYIRKRRRAASQQVDPNKLRPGDYVVHKNHGIGQFLKLEKLSINNETREYLVIKYADGLLRVAADQLGVLSRFRHTGTGLPQLHKMSGKTWEKTKNRVRKSIKKVAVDLLKLYAQRAQQSGYCFPADSPWQQELEDSFPYQPTPDQLKAIQDVKRDLESDRPMDRLVCGDVGFGKTEVAIRAIFKAVTSNKQVAFLAPTTILTQQHYHTIKERFSPYPINVGLLNRFRSPQEKRDILQRLKTGELDVVVGTHQLLGKSVTFRELGLLVIDEEQRFGVNQKEKIKSFKTQVDVLTLSATPIPRTLYMSLSGVREMSLITTPPPLRRPIKTHLSPYKPEAVRTAIRMELDRGGQVFYVVPRVEGIEEVAAELREMILEARIAIAHGQLDPAELESIMLTFSNGEADILVCTTIIESGLDIPRVNTIVIEDAHKFGLAQLYQLRGRVGRAGIQAHAWLLYPNQKVLSEAAKKRLRAIQEFTQLGSGYLLATRDMEIRGVGNLLGVEQSGQMEAIGFDLYMEMLQEAIKEIQGQEIPQVDDTQIDLQITAFIPADYIPDIDQKISAYRGVAAAASQKELAQIAADWSDRYGPIPSVAEQLLRVMELKQLGKSLGFSRIRPEGKQHILLETPMEEPAWKLLQENLPQHLRSRFVYSPGKVTVRGLGLLKTNKQLESLIDWLGKMQGALPEPTVVGLPQSPIPNS</sequence>
<keyword evidence="8 9" id="KW-0234">DNA repair</keyword>
<keyword evidence="1 9" id="KW-0963">Cytoplasm</keyword>
<dbReference type="Gene3D" id="3.40.50.300">
    <property type="entry name" value="P-loop containing nucleotide triphosphate hydrolases"/>
    <property type="match status" value="2"/>
</dbReference>
<dbReference type="RefSeq" id="WP_008179815.1">
    <property type="nucleotide sequence ID" value="NZ_GL890828.1"/>
</dbReference>
<protein>
    <recommendedName>
        <fullName evidence="9">Transcription-repair-coupling factor</fullName>
        <shortName evidence="9">TRCF</shortName>
        <ecNumber evidence="9">3.6.4.-</ecNumber>
    </recommendedName>
</protein>
<dbReference type="Gene3D" id="3.40.50.11180">
    <property type="match status" value="1"/>
</dbReference>
<comment type="function">
    <text evidence="9">Couples transcription and DNA repair by recognizing RNA polymerase (RNAP) stalled at DNA lesions. Mediates ATP-dependent release of RNAP and its truncated transcript from the DNA, and recruitment of nucleotide excision repair machinery to the damaged site.</text>
</comment>
<evidence type="ECO:0000313" key="13">
    <source>
        <dbReference type="Proteomes" id="UP000003959"/>
    </source>
</evidence>
<dbReference type="CDD" id="cd17991">
    <property type="entry name" value="DEXHc_TRCF"/>
    <property type="match status" value="1"/>
</dbReference>
<dbReference type="GO" id="GO:0003684">
    <property type="term" value="F:damaged DNA binding"/>
    <property type="evidence" value="ECO:0007669"/>
    <property type="project" value="InterPro"/>
</dbReference>
<proteinExistence type="inferred from homology"/>
<organism evidence="12 13">
    <name type="scientific">Moorena producens 3L</name>
    <dbReference type="NCBI Taxonomy" id="489825"/>
    <lineage>
        <taxon>Bacteria</taxon>
        <taxon>Bacillati</taxon>
        <taxon>Cyanobacteriota</taxon>
        <taxon>Cyanophyceae</taxon>
        <taxon>Coleofasciculales</taxon>
        <taxon>Coleofasciculaceae</taxon>
        <taxon>Moorena</taxon>
    </lineage>
</organism>
<dbReference type="EMBL" id="GL890828">
    <property type="protein sequence ID" value="EGJ34750.1"/>
    <property type="molecule type" value="Genomic_DNA"/>
</dbReference>
<accession>F4XL60</accession>
<dbReference type="SMART" id="SM00490">
    <property type="entry name" value="HELICc"/>
    <property type="match status" value="1"/>
</dbReference>
<dbReference type="Gene3D" id="3.30.2060.10">
    <property type="entry name" value="Penicillin-binding protein 1b domain"/>
    <property type="match status" value="1"/>
</dbReference>
<dbReference type="GO" id="GO:0000716">
    <property type="term" value="P:transcription-coupled nucleotide-excision repair, DNA damage recognition"/>
    <property type="evidence" value="ECO:0007669"/>
    <property type="project" value="UniProtKB-UniRule"/>
</dbReference>
<dbReference type="Proteomes" id="UP000003959">
    <property type="component" value="Unassembled WGS sequence"/>
</dbReference>
<dbReference type="eggNOG" id="COG1197">
    <property type="taxonomic scope" value="Bacteria"/>
</dbReference>
<dbReference type="Pfam" id="PF03461">
    <property type="entry name" value="TRCF"/>
    <property type="match status" value="1"/>
</dbReference>
<dbReference type="SUPFAM" id="SSF143517">
    <property type="entry name" value="TRCF domain-like"/>
    <property type="match status" value="1"/>
</dbReference>
<dbReference type="GO" id="GO:0016787">
    <property type="term" value="F:hydrolase activity"/>
    <property type="evidence" value="ECO:0007669"/>
    <property type="project" value="UniProtKB-KW"/>
</dbReference>
<keyword evidence="7 9" id="KW-0238">DNA-binding</keyword>
<comment type="subcellular location">
    <subcellularLocation>
        <location evidence="9">Cytoplasm</location>
    </subcellularLocation>
</comment>
<evidence type="ECO:0000259" key="11">
    <source>
        <dbReference type="PROSITE" id="PS51194"/>
    </source>
</evidence>
<dbReference type="SUPFAM" id="SSF141259">
    <property type="entry name" value="CarD-like"/>
    <property type="match status" value="1"/>
</dbReference>
<dbReference type="InterPro" id="IPR011545">
    <property type="entry name" value="DEAD/DEAH_box_helicase_dom"/>
</dbReference>
<name>F4XL60_9CYAN</name>
<dbReference type="PROSITE" id="PS51194">
    <property type="entry name" value="HELICASE_CTER"/>
    <property type="match status" value="1"/>
</dbReference>
<keyword evidence="13" id="KW-1185">Reference proteome</keyword>
<keyword evidence="3 9" id="KW-0227">DNA damage</keyword>
<dbReference type="GO" id="GO:0005524">
    <property type="term" value="F:ATP binding"/>
    <property type="evidence" value="ECO:0007669"/>
    <property type="project" value="UniProtKB-UniRule"/>
</dbReference>
<dbReference type="Pfam" id="PF00270">
    <property type="entry name" value="DEAD"/>
    <property type="match status" value="1"/>
</dbReference>
<dbReference type="PROSITE" id="PS51192">
    <property type="entry name" value="HELICASE_ATP_BIND_1"/>
    <property type="match status" value="1"/>
</dbReference>
<evidence type="ECO:0000256" key="8">
    <source>
        <dbReference type="ARBA" id="ARBA00023204"/>
    </source>
</evidence>
<dbReference type="NCBIfam" id="TIGR00580">
    <property type="entry name" value="mfd"/>
    <property type="match status" value="1"/>
</dbReference>
<gene>
    <name evidence="9" type="primary">mfd</name>
    <name evidence="12" type="ORF">LYNGBM3L_13270</name>
</gene>
<keyword evidence="2 9" id="KW-0547">Nucleotide-binding</keyword>
<dbReference type="SMART" id="SM01058">
    <property type="entry name" value="CarD_TRCF"/>
    <property type="match status" value="1"/>
</dbReference>
<dbReference type="SMART" id="SM00487">
    <property type="entry name" value="DEXDc"/>
    <property type="match status" value="1"/>
</dbReference>
<dbReference type="InterPro" id="IPR041471">
    <property type="entry name" value="UvrB_inter"/>
</dbReference>
<feature type="domain" description="Helicase C-terminal" evidence="11">
    <location>
        <begin position="922"/>
        <end position="1090"/>
    </location>
</feature>
<feature type="domain" description="Helicase ATP-binding" evidence="10">
    <location>
        <begin position="752"/>
        <end position="913"/>
    </location>
</feature>
<comment type="similarity">
    <text evidence="9">In the C-terminal section; belongs to the helicase family. RecG subfamily.</text>
</comment>
<dbReference type="InterPro" id="IPR004576">
    <property type="entry name" value="Mfd"/>
</dbReference>
<comment type="similarity">
    <text evidence="9">In the N-terminal section; belongs to the UvrB family.</text>
</comment>
<dbReference type="InterPro" id="IPR047112">
    <property type="entry name" value="RecG/Mfd"/>
</dbReference>
<dbReference type="InterPro" id="IPR001650">
    <property type="entry name" value="Helicase_C-like"/>
</dbReference>
<dbReference type="HAMAP" id="MF_00969">
    <property type="entry name" value="TRCF"/>
    <property type="match status" value="1"/>
</dbReference>
<dbReference type="InterPro" id="IPR036101">
    <property type="entry name" value="CarD-like/TRCF_RID_sf"/>
</dbReference>
<dbReference type="PANTHER" id="PTHR47964:SF1">
    <property type="entry name" value="ATP-DEPENDENT DNA HELICASE HOMOLOG RECG, CHLOROPLASTIC"/>
    <property type="match status" value="1"/>
</dbReference>
<dbReference type="CDD" id="cd18810">
    <property type="entry name" value="SF2_C_TRCF"/>
    <property type="match status" value="1"/>
</dbReference>
<dbReference type="Pfam" id="PF02559">
    <property type="entry name" value="CarD_TRCF_RID"/>
    <property type="match status" value="1"/>
</dbReference>
<evidence type="ECO:0000259" key="10">
    <source>
        <dbReference type="PROSITE" id="PS51192"/>
    </source>
</evidence>
<evidence type="ECO:0000256" key="2">
    <source>
        <dbReference type="ARBA" id="ARBA00022741"/>
    </source>
</evidence>
<keyword evidence="4 9" id="KW-0378">Hydrolase</keyword>
<evidence type="ECO:0000256" key="3">
    <source>
        <dbReference type="ARBA" id="ARBA00022763"/>
    </source>
</evidence>
<evidence type="ECO:0000256" key="6">
    <source>
        <dbReference type="ARBA" id="ARBA00022840"/>
    </source>
</evidence>
<evidence type="ECO:0000256" key="1">
    <source>
        <dbReference type="ARBA" id="ARBA00022490"/>
    </source>
</evidence>
<dbReference type="SMART" id="SM00982">
    <property type="entry name" value="TRCF"/>
    <property type="match status" value="1"/>
</dbReference>
<keyword evidence="6 9" id="KW-0067">ATP-binding</keyword>
<dbReference type="GO" id="GO:0006355">
    <property type="term" value="P:regulation of DNA-templated transcription"/>
    <property type="evidence" value="ECO:0007669"/>
    <property type="project" value="UniProtKB-UniRule"/>
</dbReference>
<keyword evidence="5" id="KW-0347">Helicase</keyword>
<dbReference type="Pfam" id="PF00271">
    <property type="entry name" value="Helicase_C"/>
    <property type="match status" value="1"/>
</dbReference>
<evidence type="ECO:0000313" key="12">
    <source>
        <dbReference type="EMBL" id="EGJ34750.1"/>
    </source>
</evidence>
<evidence type="ECO:0000256" key="4">
    <source>
        <dbReference type="ARBA" id="ARBA00022801"/>
    </source>
</evidence>
<dbReference type="InterPro" id="IPR027417">
    <property type="entry name" value="P-loop_NTPase"/>
</dbReference>
<dbReference type="PANTHER" id="PTHR47964">
    <property type="entry name" value="ATP-DEPENDENT DNA HELICASE HOMOLOG RECG, CHLOROPLASTIC"/>
    <property type="match status" value="1"/>
</dbReference>
<dbReference type="Gene3D" id="2.40.10.170">
    <property type="match status" value="1"/>
</dbReference>
<dbReference type="Pfam" id="PF17757">
    <property type="entry name" value="UvrB_inter"/>
    <property type="match status" value="1"/>
</dbReference>
<evidence type="ECO:0000256" key="5">
    <source>
        <dbReference type="ARBA" id="ARBA00022806"/>
    </source>
</evidence>
<dbReference type="EC" id="3.6.4.-" evidence="9"/>
<reference evidence="13" key="1">
    <citation type="journal article" date="2011" name="Proc. Natl. Acad. Sci. U.S.A.">
        <title>Genomic insights into the physiology and ecology of the marine filamentous cyanobacterium Lyngbya majuscula.</title>
        <authorList>
            <person name="Jones A.C."/>
            <person name="Monroe E.A."/>
            <person name="Podell S."/>
            <person name="Hess W.R."/>
            <person name="Klages S."/>
            <person name="Esquenazi E."/>
            <person name="Niessen S."/>
            <person name="Hoover H."/>
            <person name="Rothmann M."/>
            <person name="Lasken R.S."/>
            <person name="Yates J.R.III."/>
            <person name="Reinhardt R."/>
            <person name="Kube M."/>
            <person name="Burkart M.D."/>
            <person name="Allen E.E."/>
            <person name="Dorrestein P.C."/>
            <person name="Gerwick W.H."/>
            <person name="Gerwick L."/>
        </authorList>
    </citation>
    <scope>NUCLEOTIDE SEQUENCE [LARGE SCALE GENOMIC DNA]</scope>
    <source>
        <strain evidence="13">3L</strain>
    </source>
</reference>
<evidence type="ECO:0000256" key="7">
    <source>
        <dbReference type="ARBA" id="ARBA00023125"/>
    </source>
</evidence>
<dbReference type="Gene3D" id="3.90.1150.50">
    <property type="entry name" value="Transcription-repair-coupling factor, D7 domain"/>
    <property type="match status" value="1"/>
</dbReference>
<evidence type="ECO:0000256" key="9">
    <source>
        <dbReference type="HAMAP-Rule" id="MF_00969"/>
    </source>
</evidence>
<dbReference type="InterPro" id="IPR003711">
    <property type="entry name" value="CarD-like/TRCF_RID"/>
</dbReference>
<dbReference type="InterPro" id="IPR014001">
    <property type="entry name" value="Helicase_ATP-bd"/>
</dbReference>
<dbReference type="InterPro" id="IPR037235">
    <property type="entry name" value="TRCF-like_C_D7"/>
</dbReference>
<dbReference type="HOGENOM" id="CLU_005122_1_3_3"/>
<dbReference type="GO" id="GO:0003678">
    <property type="term" value="F:DNA helicase activity"/>
    <property type="evidence" value="ECO:0007669"/>
    <property type="project" value="TreeGrafter"/>
</dbReference>
<dbReference type="GO" id="GO:0005737">
    <property type="term" value="C:cytoplasm"/>
    <property type="evidence" value="ECO:0007669"/>
    <property type="project" value="UniProtKB-SubCell"/>
</dbReference>
<dbReference type="SUPFAM" id="SSF52540">
    <property type="entry name" value="P-loop containing nucleoside triphosphate hydrolases"/>
    <property type="match status" value="3"/>
</dbReference>
<dbReference type="InterPro" id="IPR005118">
    <property type="entry name" value="TRCF_C"/>
</dbReference>